<organism evidence="5 6">
    <name type="scientific">Zostera marina</name>
    <name type="common">Eelgrass</name>
    <dbReference type="NCBI Taxonomy" id="29655"/>
    <lineage>
        <taxon>Eukaryota</taxon>
        <taxon>Viridiplantae</taxon>
        <taxon>Streptophyta</taxon>
        <taxon>Embryophyta</taxon>
        <taxon>Tracheophyta</taxon>
        <taxon>Spermatophyta</taxon>
        <taxon>Magnoliopsida</taxon>
        <taxon>Liliopsida</taxon>
        <taxon>Zosteraceae</taxon>
        <taxon>Zostera</taxon>
    </lineage>
</organism>
<dbReference type="STRING" id="29655.A0A0K9PJM4"/>
<dbReference type="InterPro" id="IPR040047">
    <property type="entry name" value="VPS50"/>
</dbReference>
<dbReference type="PANTHER" id="PTHR13258:SF0">
    <property type="entry name" value="SYNDETIN"/>
    <property type="match status" value="1"/>
</dbReference>
<dbReference type="GO" id="GO:1990745">
    <property type="term" value="C:EARP complex"/>
    <property type="evidence" value="ECO:0000318"/>
    <property type="project" value="GO_Central"/>
</dbReference>
<keyword evidence="3" id="KW-0175">Coiled coil</keyword>
<evidence type="ECO:0000256" key="2">
    <source>
        <dbReference type="ARBA" id="ARBA00022927"/>
    </source>
</evidence>
<dbReference type="OMA" id="KAICENY"/>
<proteinExistence type="predicted"/>
<evidence type="ECO:0000259" key="4">
    <source>
        <dbReference type="Pfam" id="PF10475"/>
    </source>
</evidence>
<dbReference type="GO" id="GO:0042147">
    <property type="term" value="P:retrograde transport, endosome to Golgi"/>
    <property type="evidence" value="ECO:0007669"/>
    <property type="project" value="InterPro"/>
</dbReference>
<dbReference type="OrthoDB" id="10263345at2759"/>
<evidence type="ECO:0000256" key="3">
    <source>
        <dbReference type="ARBA" id="ARBA00023054"/>
    </source>
</evidence>
<keyword evidence="6" id="KW-1185">Reference proteome</keyword>
<reference evidence="6" key="1">
    <citation type="journal article" date="2016" name="Nature">
        <title>The genome of the seagrass Zostera marina reveals angiosperm adaptation to the sea.</title>
        <authorList>
            <person name="Olsen J.L."/>
            <person name="Rouze P."/>
            <person name="Verhelst B."/>
            <person name="Lin Y.-C."/>
            <person name="Bayer T."/>
            <person name="Collen J."/>
            <person name="Dattolo E."/>
            <person name="De Paoli E."/>
            <person name="Dittami S."/>
            <person name="Maumus F."/>
            <person name="Michel G."/>
            <person name="Kersting A."/>
            <person name="Lauritano C."/>
            <person name="Lohaus R."/>
            <person name="Toepel M."/>
            <person name="Tonon T."/>
            <person name="Vanneste K."/>
            <person name="Amirebrahimi M."/>
            <person name="Brakel J."/>
            <person name="Bostroem C."/>
            <person name="Chovatia M."/>
            <person name="Grimwood J."/>
            <person name="Jenkins J.W."/>
            <person name="Jueterbock A."/>
            <person name="Mraz A."/>
            <person name="Stam W.T."/>
            <person name="Tice H."/>
            <person name="Bornberg-Bauer E."/>
            <person name="Green P.J."/>
            <person name="Pearson G.A."/>
            <person name="Procaccini G."/>
            <person name="Duarte C.M."/>
            <person name="Schmutz J."/>
            <person name="Reusch T.B.H."/>
            <person name="Van de Peer Y."/>
        </authorList>
    </citation>
    <scope>NUCLEOTIDE SEQUENCE [LARGE SCALE GENOMIC DNA]</scope>
    <source>
        <strain evidence="6">cv. Finnish</strain>
    </source>
</reference>
<dbReference type="AlphaFoldDB" id="A0A0K9PJM4"/>
<dbReference type="PANTHER" id="PTHR13258">
    <property type="entry name" value="SYNDETIN"/>
    <property type="match status" value="1"/>
</dbReference>
<evidence type="ECO:0000313" key="5">
    <source>
        <dbReference type="EMBL" id="KMZ69149.1"/>
    </source>
</evidence>
<dbReference type="GO" id="GO:0015031">
    <property type="term" value="P:protein transport"/>
    <property type="evidence" value="ECO:0007669"/>
    <property type="project" value="UniProtKB-KW"/>
</dbReference>
<dbReference type="Proteomes" id="UP000036987">
    <property type="component" value="Unassembled WGS sequence"/>
</dbReference>
<protein>
    <recommendedName>
        <fullName evidence="4">Vacuolar protein sorting-associated protein 54 N-terminal domain-containing protein</fullName>
    </recommendedName>
</protein>
<dbReference type="InterPro" id="IPR019515">
    <property type="entry name" value="VPS54_N"/>
</dbReference>
<comment type="caution">
    <text evidence="5">The sequence shown here is derived from an EMBL/GenBank/DDBJ whole genome shotgun (WGS) entry which is preliminary data.</text>
</comment>
<sequence>MDFSRVTERFLKSVRSARLFHILSSSPSNRPEVPARAAAAAVVARALAKLPSHQKNIFSTNSEDLISIYNSSVHEQSTTEELEENFYGKDFDPVRYVLEHIPPKGNDLSYFEEKAELRITQLDRIAEKLSCHVMEHHEEMVKGMQLVMELEQDLKVANVICMNGRRHLISSMHEVSRELVINSYTKMKQDLLNILCILIELRRALDMQMELEVLVEEGNYVGAFQVLSEYLQVVDSFSELSAMQEMSQGVEEWLASTLHKLDALLLGVCQSFKQDNYLTAVDAYAIIGDIAGFAEKIQSFFLQEALAGTHSVLKEIIQENIWQGLHNNRFTYSDLCGKIPESKFRQCLLTALDVLFKLMCSYYEIMSFHTESNNSECLSSYREKTSKNISECLEGVPSSSGTQTSHVAEDSSTMSTLFVDKNSEDVLSSIQNTSRSVHNESNDVSFCHHSPFHQLRKDAIEFVAQTLDRGRKNLWHLMTSRILVLLSCSAVYSSSTNQFLRNYEDLNIFITAGEAFCGVEAVEVRQHLKKVCEKYVANFHRQNIHALKLSLDKENWVKISSNELPILSLAGLVGDGPPLMVSFSSNSTGSMVQSPKRNNIVEAESPNNGFANWLRIENPFMSRLSCSLRVPNGSRHSGLLDCNAGDILKTGHVLTRESFDNQTARSNSGLDDENEDLLADFIDEYSQLPSRMPKILHARTTTTCYNDAEIGDQTGSSLYLLRLMDKYARFMHKLEIVNVEFFKGIYQLFGIFFHFIFEAFGQRETNSLTCK</sequence>
<gene>
    <name evidence="5" type="ORF">ZOSMA_21G00010</name>
</gene>
<dbReference type="Pfam" id="PF10475">
    <property type="entry name" value="Vps54_N"/>
    <property type="match status" value="1"/>
</dbReference>
<evidence type="ECO:0000256" key="1">
    <source>
        <dbReference type="ARBA" id="ARBA00022448"/>
    </source>
</evidence>
<evidence type="ECO:0000313" key="6">
    <source>
        <dbReference type="Proteomes" id="UP000036987"/>
    </source>
</evidence>
<keyword evidence="2" id="KW-0653">Protein transport</keyword>
<dbReference type="EMBL" id="LFYR01000785">
    <property type="protein sequence ID" value="KMZ69149.1"/>
    <property type="molecule type" value="Genomic_DNA"/>
</dbReference>
<dbReference type="GO" id="GO:0005829">
    <property type="term" value="C:cytosol"/>
    <property type="evidence" value="ECO:0007669"/>
    <property type="project" value="GOC"/>
</dbReference>
<keyword evidence="1" id="KW-0813">Transport</keyword>
<accession>A0A0K9PJM4</accession>
<name>A0A0K9PJM4_ZOSMR</name>
<dbReference type="GO" id="GO:0032456">
    <property type="term" value="P:endocytic recycling"/>
    <property type="evidence" value="ECO:0000318"/>
    <property type="project" value="GO_Central"/>
</dbReference>
<dbReference type="GO" id="GO:0000149">
    <property type="term" value="F:SNARE binding"/>
    <property type="evidence" value="ECO:0000318"/>
    <property type="project" value="GO_Central"/>
</dbReference>
<feature type="domain" description="Vacuolar protein sorting-associated protein 54 N-terminal" evidence="4">
    <location>
        <begin position="80"/>
        <end position="368"/>
    </location>
</feature>